<dbReference type="eggNOG" id="COG2032">
    <property type="taxonomic scope" value="Bacteria"/>
</dbReference>
<reference evidence="6 7" key="1">
    <citation type="submission" date="2011-12" db="EMBL/GenBank/DDBJ databases">
        <title>Whole genome shotgun sequence of Gordonia effusa NBRC 100432.</title>
        <authorList>
            <person name="Yoshida I."/>
            <person name="Takarada H."/>
            <person name="Hosoyama A."/>
            <person name="Tsuchikane K."/>
            <person name="Katsumata H."/>
            <person name="Yamazaki S."/>
            <person name="Fujita N."/>
        </authorList>
    </citation>
    <scope>NUCLEOTIDE SEQUENCE [LARGE SCALE GENOMIC DNA]</scope>
    <source>
        <strain evidence="6 7">NBRC 100432</strain>
    </source>
</reference>
<comment type="caution">
    <text evidence="6">The sequence shown here is derived from an EMBL/GenBank/DDBJ whole genome shotgun (WGS) entry which is preliminary data.</text>
</comment>
<dbReference type="GO" id="GO:0005507">
    <property type="term" value="F:copper ion binding"/>
    <property type="evidence" value="ECO:0007669"/>
    <property type="project" value="InterPro"/>
</dbReference>
<organism evidence="6 7">
    <name type="scientific">Gordonia effusa NBRC 100432</name>
    <dbReference type="NCBI Taxonomy" id="1077974"/>
    <lineage>
        <taxon>Bacteria</taxon>
        <taxon>Bacillati</taxon>
        <taxon>Actinomycetota</taxon>
        <taxon>Actinomycetes</taxon>
        <taxon>Mycobacteriales</taxon>
        <taxon>Gordoniaceae</taxon>
        <taxon>Gordonia</taxon>
    </lineage>
</organism>
<keyword evidence="7" id="KW-1185">Reference proteome</keyword>
<protein>
    <recommendedName>
        <fullName evidence="3">Superoxide dismutase [Cu-Zn]</fullName>
        <ecNumber evidence="3">1.15.1.1</ecNumber>
    </recommendedName>
</protein>
<comment type="similarity">
    <text evidence="1 3">Belongs to the Cu-Zn superoxide dismutase family.</text>
</comment>
<comment type="cofactor">
    <cofactor evidence="3">
        <name>Cu cation</name>
        <dbReference type="ChEBI" id="CHEBI:23378"/>
    </cofactor>
    <text evidence="3">Binds 1 copper ion per subunit.</text>
</comment>
<proteinExistence type="inferred from homology"/>
<keyword evidence="3" id="KW-0186">Copper</keyword>
<dbReference type="InterPro" id="IPR024134">
    <property type="entry name" value="SOD_Cu/Zn_/chaperone"/>
</dbReference>
<dbReference type="Gene3D" id="2.60.40.200">
    <property type="entry name" value="Superoxide dismutase, copper/zinc binding domain"/>
    <property type="match status" value="1"/>
</dbReference>
<dbReference type="InterPro" id="IPR018152">
    <property type="entry name" value="SOD_Cu/Zn_BS"/>
</dbReference>
<keyword evidence="3" id="KW-0479">Metal-binding</keyword>
<sequence length="226" mass="22688">MNSRSATSNTRTARTWARAVAAVGATGVVAVGLVACSNGEEPTDVPGTTPSVITGDQAPPGEVTVPGGSSEKVGAVAKLVDAKNNEVGTAIFTPEGAAVKVTVEVTKGVAAGFHGLHLHSNGVCDPSTTEPFSSAGGHLQVDGHTGHPSSGDLVSLNVLKNGTGTTITTTDAVTLSQIVGKSIVIHEKPDNFGNIPTRYAPSPDQTTMKTGDAGPRLACGVITAKE</sequence>
<evidence type="ECO:0000256" key="2">
    <source>
        <dbReference type="ARBA" id="ARBA00024900"/>
    </source>
</evidence>
<dbReference type="InterPro" id="IPR036423">
    <property type="entry name" value="SOD-like_Cu/Zn_dom_sf"/>
</dbReference>
<evidence type="ECO:0000313" key="6">
    <source>
        <dbReference type="EMBL" id="GAB17591.1"/>
    </source>
</evidence>
<keyword evidence="3" id="KW-0560">Oxidoreductase</keyword>
<dbReference type="RefSeq" id="WP_007316929.1">
    <property type="nucleotide sequence ID" value="NZ_BAEH01000036.1"/>
</dbReference>
<dbReference type="Proteomes" id="UP000035034">
    <property type="component" value="Unassembled WGS sequence"/>
</dbReference>
<dbReference type="PROSITE" id="PS00332">
    <property type="entry name" value="SOD_CU_ZN_2"/>
    <property type="match status" value="1"/>
</dbReference>
<evidence type="ECO:0000259" key="5">
    <source>
        <dbReference type="Pfam" id="PF00080"/>
    </source>
</evidence>
<dbReference type="PANTHER" id="PTHR10003">
    <property type="entry name" value="SUPEROXIDE DISMUTASE CU-ZN -RELATED"/>
    <property type="match status" value="1"/>
</dbReference>
<feature type="region of interest" description="Disordered" evidence="4">
    <location>
        <begin position="40"/>
        <end position="59"/>
    </location>
</feature>
<dbReference type="EC" id="1.15.1.1" evidence="3"/>
<dbReference type="SUPFAM" id="SSF49329">
    <property type="entry name" value="Cu,Zn superoxide dismutase-like"/>
    <property type="match status" value="1"/>
</dbReference>
<accession>H0QXP0</accession>
<dbReference type="Pfam" id="PF00080">
    <property type="entry name" value="Sod_Cu"/>
    <property type="match status" value="1"/>
</dbReference>
<dbReference type="InterPro" id="IPR001424">
    <property type="entry name" value="SOD_Cu_Zn_dom"/>
</dbReference>
<dbReference type="STRING" id="1077974.GOEFS_036_00300"/>
<evidence type="ECO:0000256" key="1">
    <source>
        <dbReference type="ARBA" id="ARBA00010457"/>
    </source>
</evidence>
<comment type="catalytic activity">
    <reaction evidence="3">
        <text>2 superoxide + 2 H(+) = H2O2 + O2</text>
        <dbReference type="Rhea" id="RHEA:20696"/>
        <dbReference type="ChEBI" id="CHEBI:15378"/>
        <dbReference type="ChEBI" id="CHEBI:15379"/>
        <dbReference type="ChEBI" id="CHEBI:16240"/>
        <dbReference type="ChEBI" id="CHEBI:18421"/>
        <dbReference type="EC" id="1.15.1.1"/>
    </reaction>
</comment>
<dbReference type="EMBL" id="BAEH01000036">
    <property type="protein sequence ID" value="GAB17591.1"/>
    <property type="molecule type" value="Genomic_DNA"/>
</dbReference>
<dbReference type="OrthoDB" id="9792957at2"/>
<dbReference type="AlphaFoldDB" id="H0QXP0"/>
<evidence type="ECO:0000313" key="7">
    <source>
        <dbReference type="Proteomes" id="UP000035034"/>
    </source>
</evidence>
<feature type="domain" description="Superoxide dismutase copper/zinc binding" evidence="5">
    <location>
        <begin position="88"/>
        <end position="222"/>
    </location>
</feature>
<evidence type="ECO:0000256" key="4">
    <source>
        <dbReference type="SAM" id="MobiDB-lite"/>
    </source>
</evidence>
<comment type="function">
    <text evidence="2">Destroys radicals which are normally produced within the cells and which are toxic to biological systems. May play a role in favoring mycobacterial survival in phagocytes.</text>
</comment>
<dbReference type="GO" id="GO:0004784">
    <property type="term" value="F:superoxide dismutase activity"/>
    <property type="evidence" value="ECO:0007669"/>
    <property type="project" value="UniProtKB-EC"/>
</dbReference>
<comment type="cofactor">
    <cofactor evidence="3">
        <name>Zn(2+)</name>
        <dbReference type="ChEBI" id="CHEBI:29105"/>
    </cofactor>
    <text evidence="3">Binds 1 zinc ion per subunit.</text>
</comment>
<name>H0QXP0_9ACTN</name>
<keyword evidence="3" id="KW-0862">Zinc</keyword>
<evidence type="ECO:0000256" key="3">
    <source>
        <dbReference type="RuleBase" id="RU000393"/>
    </source>
</evidence>
<gene>
    <name evidence="6" type="primary">sodC</name>
    <name evidence="6" type="ORF">GOEFS_036_00300</name>
</gene>